<evidence type="ECO:0000313" key="2">
    <source>
        <dbReference type="EMBL" id="KAL3312197.1"/>
    </source>
</evidence>
<name>A0ABD2PXQ1_9PLAT</name>
<dbReference type="Pfam" id="PF03644">
    <property type="entry name" value="Glyco_hydro_85"/>
    <property type="match status" value="1"/>
</dbReference>
<dbReference type="EMBL" id="JBJKFK010001806">
    <property type="protein sequence ID" value="KAL3312197.1"/>
    <property type="molecule type" value="Genomic_DNA"/>
</dbReference>
<dbReference type="PANTHER" id="PTHR13246">
    <property type="entry name" value="ENDO BETA N-ACETYLGLUCOSAMINIDASE"/>
    <property type="match status" value="1"/>
</dbReference>
<proteinExistence type="predicted"/>
<dbReference type="InterPro" id="IPR032979">
    <property type="entry name" value="ENGase"/>
</dbReference>
<dbReference type="GO" id="GO:0005829">
    <property type="term" value="C:cytosol"/>
    <property type="evidence" value="ECO:0007669"/>
    <property type="project" value="UniProtKB-SubCell"/>
</dbReference>
<organism evidence="2 3">
    <name type="scientific">Cichlidogyrus casuarinus</name>
    <dbReference type="NCBI Taxonomy" id="1844966"/>
    <lineage>
        <taxon>Eukaryota</taxon>
        <taxon>Metazoa</taxon>
        <taxon>Spiralia</taxon>
        <taxon>Lophotrochozoa</taxon>
        <taxon>Platyhelminthes</taxon>
        <taxon>Monogenea</taxon>
        <taxon>Monopisthocotylea</taxon>
        <taxon>Dactylogyridea</taxon>
        <taxon>Ancyrocephalidae</taxon>
        <taxon>Cichlidogyrus</taxon>
    </lineage>
</organism>
<feature type="domain" description="Cytosolic endo-beta-N-acetylglucosaminidase TIM barrel" evidence="1">
    <location>
        <begin position="9"/>
        <end position="188"/>
    </location>
</feature>
<sequence length="189" mass="22456">MAGGYLDSDMMDEDIDQLPVYRFNHWHLIDIFIYFSHHFITIPPLRWINQAHSRGVKVYGTVIFEDFKSFSSEPFIELLNPEKPLNWRFMGHHLDRIRRELNFEGWLINFEAQVAPEPNRKLRHTLSSFLNLLRSLGSEVIWYDALTWSGKLKFQNALSFENKCYFAASDGIFTNYVWNYDLLRQSQAL</sequence>
<reference evidence="2 3" key="1">
    <citation type="submission" date="2024-11" db="EMBL/GenBank/DDBJ databases">
        <title>Adaptive evolution of stress response genes in parasites aligns with host niche diversity.</title>
        <authorList>
            <person name="Hahn C."/>
            <person name="Resl P."/>
        </authorList>
    </citation>
    <scope>NUCLEOTIDE SEQUENCE [LARGE SCALE GENOMIC DNA]</scope>
    <source>
        <strain evidence="2">EGGRZ-B1_66</strain>
        <tissue evidence="2">Body</tissue>
    </source>
</reference>
<dbReference type="PANTHER" id="PTHR13246:SF1">
    <property type="entry name" value="CYTOSOLIC ENDO-BETA-N-ACETYLGLUCOSAMINIDASE"/>
    <property type="match status" value="1"/>
</dbReference>
<dbReference type="Gene3D" id="3.20.20.80">
    <property type="entry name" value="Glycosidases"/>
    <property type="match status" value="1"/>
</dbReference>
<gene>
    <name evidence="2" type="ORF">Ciccas_009215</name>
</gene>
<dbReference type="GO" id="GO:0033925">
    <property type="term" value="F:mannosyl-glycoprotein endo-beta-N-acetylglucosaminidase activity"/>
    <property type="evidence" value="ECO:0007669"/>
    <property type="project" value="UniProtKB-EC"/>
</dbReference>
<comment type="caution">
    <text evidence="2">The sequence shown here is derived from an EMBL/GenBank/DDBJ whole genome shotgun (WGS) entry which is preliminary data.</text>
</comment>
<keyword evidence="3" id="KW-1185">Reference proteome</keyword>
<dbReference type="AlphaFoldDB" id="A0ABD2PXQ1"/>
<protein>
    <recommendedName>
        <fullName evidence="1">Cytosolic endo-beta-N-acetylglucosaminidase TIM barrel domain-containing protein</fullName>
    </recommendedName>
</protein>
<evidence type="ECO:0000313" key="3">
    <source>
        <dbReference type="Proteomes" id="UP001626550"/>
    </source>
</evidence>
<accession>A0ABD2PXQ1</accession>
<evidence type="ECO:0000259" key="1">
    <source>
        <dbReference type="Pfam" id="PF03644"/>
    </source>
</evidence>
<dbReference type="InterPro" id="IPR005201">
    <property type="entry name" value="TIM_ENGase"/>
</dbReference>
<dbReference type="Proteomes" id="UP001626550">
    <property type="component" value="Unassembled WGS sequence"/>
</dbReference>